<accession>A0AA86MEQ1</accession>
<dbReference type="KEGG" id="lto:RGQ30_27670"/>
<name>A0AA86MEQ1_9BURK</name>
<feature type="compositionally biased region" description="Low complexity" evidence="1">
    <location>
        <begin position="22"/>
        <end position="32"/>
    </location>
</feature>
<organism evidence="2 3">
    <name type="scientific">Limnobacter thiooxidans</name>
    <dbReference type="NCBI Taxonomy" id="131080"/>
    <lineage>
        <taxon>Bacteria</taxon>
        <taxon>Pseudomonadati</taxon>
        <taxon>Pseudomonadota</taxon>
        <taxon>Betaproteobacteria</taxon>
        <taxon>Burkholderiales</taxon>
        <taxon>Burkholderiaceae</taxon>
        <taxon>Limnobacter</taxon>
    </lineage>
</organism>
<evidence type="ECO:0000256" key="1">
    <source>
        <dbReference type="SAM" id="MobiDB-lite"/>
    </source>
</evidence>
<dbReference type="AlphaFoldDB" id="A0AA86MEQ1"/>
<proteinExistence type="predicted"/>
<reference evidence="2 3" key="1">
    <citation type="submission" date="2023-10" db="EMBL/GenBank/DDBJ databases">
        <title>Complete Genome Sequence of Limnobacter thiooxidans CS-K2T, Isolated from freshwater lake sediments in Bavaria, Germany.</title>
        <authorList>
            <person name="Naruki M."/>
            <person name="Watanabe A."/>
            <person name="Warashina T."/>
            <person name="Morita T."/>
            <person name="Arakawa K."/>
        </authorList>
    </citation>
    <scope>NUCLEOTIDE SEQUENCE [LARGE SCALE GENOMIC DNA]</scope>
    <source>
        <strain evidence="2 3">CS-K2</strain>
    </source>
</reference>
<sequence length="59" mass="6658">MLSISKSNTLSHKTHDLTTKLNNTQSINSISNTQPIDNKKFIINQKIKSQTKLNQSIAF</sequence>
<keyword evidence="3" id="KW-1185">Reference proteome</keyword>
<evidence type="ECO:0000313" key="2">
    <source>
        <dbReference type="EMBL" id="BET27266.1"/>
    </source>
</evidence>
<dbReference type="EMBL" id="AP028947">
    <property type="protein sequence ID" value="BET27266.1"/>
    <property type="molecule type" value="Genomic_DNA"/>
</dbReference>
<protein>
    <submittedName>
        <fullName evidence="2">Uncharacterized protein</fullName>
    </submittedName>
</protein>
<dbReference type="Proteomes" id="UP001329151">
    <property type="component" value="Chromosome"/>
</dbReference>
<gene>
    <name evidence="2" type="ORF">RGQ30_27670</name>
</gene>
<evidence type="ECO:0000313" key="3">
    <source>
        <dbReference type="Proteomes" id="UP001329151"/>
    </source>
</evidence>
<feature type="region of interest" description="Disordered" evidence="1">
    <location>
        <begin position="1"/>
        <end position="32"/>
    </location>
</feature>
<feature type="compositionally biased region" description="Polar residues" evidence="1">
    <location>
        <begin position="1"/>
        <end position="11"/>
    </location>
</feature>